<dbReference type="KEGG" id="elm:ELI_3844"/>
<dbReference type="InterPro" id="IPR036291">
    <property type="entry name" value="NAD(P)-bd_dom_sf"/>
</dbReference>
<dbReference type="eggNOG" id="COG0451">
    <property type="taxonomic scope" value="Bacteria"/>
</dbReference>
<sequence length="282" mass="31907">MNKNRKKVLVTGAGGYIGRHVIKALLEYDCEIIAVDLKLDSLEEDVEKIEKSVFMDDTNIFENLGAPDICIHLAWRNGFIHNDDSHIIDLPLHYNFIKNMLAGGLQNLSVMGTMHEVGYWEGAIDEYTPTSPMSLYGIAKNTLRQAAEFLANQFGANLYWLRAFYILGDDLKNNSIFSKIVQKEQEGEKLFPFTTGENKYDFIMVDELAKQIAAASLQDKVIGIINCCSGKPISLAERVEKFIEENNFKIKLKYGAFPDRPYDSPAVWGNPSKINQILKNEK</sequence>
<proteinExistence type="inferred from homology"/>
<dbReference type="HOGENOM" id="CLU_007383_1_6_9"/>
<evidence type="ECO:0000313" key="3">
    <source>
        <dbReference type="EMBL" id="ADO38791.1"/>
    </source>
</evidence>
<dbReference type="PANTHER" id="PTHR43000">
    <property type="entry name" value="DTDP-D-GLUCOSE 4,6-DEHYDRATASE-RELATED"/>
    <property type="match status" value="1"/>
</dbReference>
<comment type="similarity">
    <text evidence="1">Belongs to the NAD(P)-dependent epimerase/dehydratase family.</text>
</comment>
<dbReference type="Gene3D" id="3.40.50.720">
    <property type="entry name" value="NAD(P)-binding Rossmann-like Domain"/>
    <property type="match status" value="1"/>
</dbReference>
<evidence type="ECO:0000259" key="2">
    <source>
        <dbReference type="Pfam" id="PF01370"/>
    </source>
</evidence>
<dbReference type="RefSeq" id="WP_013382098.1">
    <property type="nucleotide sequence ID" value="NC_014624.2"/>
</dbReference>
<dbReference type="InterPro" id="IPR001509">
    <property type="entry name" value="Epimerase_deHydtase"/>
</dbReference>
<reference key="1">
    <citation type="submission" date="2010-09" db="EMBL/GenBank/DDBJ databases">
        <authorList>
            <person name="Roh H."/>
            <person name="Ko H.-J."/>
            <person name="Kim D."/>
            <person name="Choi D.G."/>
            <person name="Park S."/>
            <person name="Kim S."/>
            <person name="Kim K.H."/>
            <person name="Chang I.S."/>
            <person name="Choi I.-G."/>
        </authorList>
    </citation>
    <scope>NUCLEOTIDE SEQUENCE</scope>
    <source>
        <strain>KIST612</strain>
    </source>
</reference>
<organism evidence="3 4">
    <name type="scientific">Eubacterium callanderi</name>
    <dbReference type="NCBI Taxonomy" id="53442"/>
    <lineage>
        <taxon>Bacteria</taxon>
        <taxon>Bacillati</taxon>
        <taxon>Bacillota</taxon>
        <taxon>Clostridia</taxon>
        <taxon>Eubacteriales</taxon>
        <taxon>Eubacteriaceae</taxon>
        <taxon>Eubacterium</taxon>
    </lineage>
</organism>
<feature type="domain" description="NAD-dependent epimerase/dehydratase" evidence="2">
    <location>
        <begin position="8"/>
        <end position="218"/>
    </location>
</feature>
<dbReference type="SUPFAM" id="SSF51735">
    <property type="entry name" value="NAD(P)-binding Rossmann-fold domains"/>
    <property type="match status" value="1"/>
</dbReference>
<dbReference type="Pfam" id="PF01370">
    <property type="entry name" value="Epimerase"/>
    <property type="match status" value="1"/>
</dbReference>
<dbReference type="GeneID" id="68364740"/>
<dbReference type="AlphaFoldDB" id="E3GGI6"/>
<evidence type="ECO:0000313" key="4">
    <source>
        <dbReference type="Proteomes" id="UP000006873"/>
    </source>
</evidence>
<keyword evidence="4" id="KW-1185">Reference proteome</keyword>
<evidence type="ECO:0000256" key="1">
    <source>
        <dbReference type="ARBA" id="ARBA00007637"/>
    </source>
</evidence>
<reference evidence="3 4" key="2">
    <citation type="journal article" date="2011" name="J. Bacteriol.">
        <title>Complete genome sequence of a carbon monoxide-utilizing acetogen, Eubacterium limosum KIST612.</title>
        <authorList>
            <person name="Roh H."/>
            <person name="Ko H.J."/>
            <person name="Kim D."/>
            <person name="Choi D.G."/>
            <person name="Park S."/>
            <person name="Kim S."/>
            <person name="Chang I.S."/>
            <person name="Choi I.G."/>
        </authorList>
    </citation>
    <scope>NUCLEOTIDE SEQUENCE [LARGE SCALE GENOMIC DNA]</scope>
    <source>
        <strain evidence="3 4">KIST612</strain>
    </source>
</reference>
<protein>
    <submittedName>
        <fullName evidence="3">Nucleoside-diphosphate-sugar epimerase family protein</fullName>
    </submittedName>
</protein>
<name>E3GGI6_9FIRM</name>
<gene>
    <name evidence="3" type="ordered locus">ELI_3844</name>
</gene>
<dbReference type="EMBL" id="CP002273">
    <property type="protein sequence ID" value="ADO38791.1"/>
    <property type="molecule type" value="Genomic_DNA"/>
</dbReference>
<accession>E3GGI6</accession>
<dbReference type="Proteomes" id="UP000006873">
    <property type="component" value="Chromosome"/>
</dbReference>